<reference evidence="1" key="1">
    <citation type="submission" date="2021-01" db="EMBL/GenBank/DDBJ databases">
        <authorList>
            <consortium name="Genoscope - CEA"/>
            <person name="William W."/>
        </authorList>
    </citation>
    <scope>NUCLEOTIDE SEQUENCE</scope>
</reference>
<dbReference type="PANTHER" id="PTHR45669:SF27">
    <property type="entry name" value="GENOME ASSEMBLY, CHROMOSOME: A04"/>
    <property type="match status" value="1"/>
</dbReference>
<dbReference type="Proteomes" id="UP001295469">
    <property type="component" value="Chromosome C09"/>
</dbReference>
<dbReference type="InterPro" id="IPR036249">
    <property type="entry name" value="Thioredoxin-like_sf"/>
</dbReference>
<dbReference type="SUPFAM" id="SSF52833">
    <property type="entry name" value="Thioredoxin-like"/>
    <property type="match status" value="1"/>
</dbReference>
<name>A0A816J1L8_BRANA</name>
<dbReference type="EMBL" id="HG994373">
    <property type="protein sequence ID" value="CAF1738019.1"/>
    <property type="molecule type" value="Genomic_DNA"/>
</dbReference>
<evidence type="ECO:0000313" key="1">
    <source>
        <dbReference type="EMBL" id="CAF1738019.1"/>
    </source>
</evidence>
<organism evidence="1">
    <name type="scientific">Brassica napus</name>
    <name type="common">Rape</name>
    <dbReference type="NCBI Taxonomy" id="3708"/>
    <lineage>
        <taxon>Eukaryota</taxon>
        <taxon>Viridiplantae</taxon>
        <taxon>Streptophyta</taxon>
        <taxon>Embryophyta</taxon>
        <taxon>Tracheophyta</taxon>
        <taxon>Spermatophyta</taxon>
        <taxon>Magnoliopsida</taxon>
        <taxon>eudicotyledons</taxon>
        <taxon>Gunneridae</taxon>
        <taxon>Pentapetalae</taxon>
        <taxon>rosids</taxon>
        <taxon>malvids</taxon>
        <taxon>Brassicales</taxon>
        <taxon>Brassicaceae</taxon>
        <taxon>Brassiceae</taxon>
        <taxon>Brassica</taxon>
    </lineage>
</organism>
<dbReference type="PANTHER" id="PTHR45669">
    <property type="entry name" value="GLUTAREDOXIN DOMAIN-CONTAINING CYSTEINE-RICH PROTEIN CG12206-RELATED"/>
    <property type="match status" value="1"/>
</dbReference>
<protein>
    <submittedName>
        <fullName evidence="1">(rape) hypothetical protein</fullName>
    </submittedName>
</protein>
<accession>A0A816J1L8</accession>
<dbReference type="AlphaFoldDB" id="A0A816J1L8"/>
<gene>
    <name evidence="1" type="ORF">DARMORV10_C09P30860.1</name>
</gene>
<sequence>MRQYIHRLRQEGELGCDNPRVNLKLSLGKRALSSKQLSKATKPTSLPESVRLISKSLEEEEKPNLYETEDDKNKVVLYFTSLRGIRKTYEDCCCVRTVLRGYQVAVLIRGVHVGGMEEIKKLNDGGKLGEMLKGLPVCESVGACGCCGDPRSVRSSSVWNDGVGFLSYALASRCRMSLRSRSVRTSTVLSVLARVGSASPGGVGLKLSDDVCRDSGTVARGVVYALASSSYSLLRSSSSVHGLSCGSLSTGSAHPGWSDVRWSVWAVDVLRECPELQLSVRDFALRVCPSQYRSLSLKASIGSLLSSLQVPLHLIRRSQLNLVLVRCSMNRLGVRSGIRYDLGSCSSSICA</sequence>
<proteinExistence type="predicted"/>